<keyword evidence="5 8" id="KW-0812">Transmembrane</keyword>
<dbReference type="GO" id="GO:0005886">
    <property type="term" value="C:plasma membrane"/>
    <property type="evidence" value="ECO:0007669"/>
    <property type="project" value="UniProtKB-SubCell"/>
</dbReference>
<dbReference type="SUPFAM" id="SSF103473">
    <property type="entry name" value="MFS general substrate transporter"/>
    <property type="match status" value="1"/>
</dbReference>
<feature type="transmembrane region" description="Helical" evidence="8">
    <location>
        <begin position="154"/>
        <end position="176"/>
    </location>
</feature>
<evidence type="ECO:0000256" key="4">
    <source>
        <dbReference type="ARBA" id="ARBA00022475"/>
    </source>
</evidence>
<dbReference type="InterPro" id="IPR036259">
    <property type="entry name" value="MFS_trans_sf"/>
</dbReference>
<feature type="region of interest" description="Disordered" evidence="9">
    <location>
        <begin position="1"/>
        <end position="24"/>
    </location>
</feature>
<keyword evidence="12" id="KW-1185">Reference proteome</keyword>
<name>A0A9X1I8L3_9PROT</name>
<dbReference type="GO" id="GO:0042910">
    <property type="term" value="F:xenobiotic transmembrane transporter activity"/>
    <property type="evidence" value="ECO:0007669"/>
    <property type="project" value="InterPro"/>
</dbReference>
<dbReference type="InterPro" id="IPR050189">
    <property type="entry name" value="MFS_Efflux_Transporters"/>
</dbReference>
<protein>
    <recommendedName>
        <fullName evidence="8">Bcr/CflA family efflux transporter</fullName>
    </recommendedName>
</protein>
<feature type="transmembrane region" description="Helical" evidence="8">
    <location>
        <begin position="300"/>
        <end position="321"/>
    </location>
</feature>
<keyword evidence="7 8" id="KW-0472">Membrane</keyword>
<feature type="transmembrane region" description="Helical" evidence="8">
    <location>
        <begin position="388"/>
        <end position="409"/>
    </location>
</feature>
<dbReference type="Gene3D" id="1.20.1720.10">
    <property type="entry name" value="Multidrug resistance protein D"/>
    <property type="match status" value="1"/>
</dbReference>
<feature type="transmembrane region" description="Helical" evidence="8">
    <location>
        <begin position="182"/>
        <end position="200"/>
    </location>
</feature>
<evidence type="ECO:0000313" key="12">
    <source>
        <dbReference type="Proteomes" id="UP001139311"/>
    </source>
</evidence>
<evidence type="ECO:0000256" key="8">
    <source>
        <dbReference type="RuleBase" id="RU365088"/>
    </source>
</evidence>
<dbReference type="GO" id="GO:1990961">
    <property type="term" value="P:xenobiotic detoxification by transmembrane export across the plasma membrane"/>
    <property type="evidence" value="ECO:0007669"/>
    <property type="project" value="InterPro"/>
</dbReference>
<feature type="transmembrane region" description="Helical" evidence="8">
    <location>
        <begin position="30"/>
        <end position="49"/>
    </location>
</feature>
<dbReference type="EMBL" id="JAJAQI010000001">
    <property type="protein sequence ID" value="MCB4820245.1"/>
    <property type="molecule type" value="Genomic_DNA"/>
</dbReference>
<feature type="transmembrane region" description="Helical" evidence="8">
    <location>
        <begin position="235"/>
        <end position="257"/>
    </location>
</feature>
<dbReference type="PANTHER" id="PTHR43124:SF3">
    <property type="entry name" value="CHLORAMPHENICOL EFFLUX PUMP RV0191"/>
    <property type="match status" value="1"/>
</dbReference>
<dbReference type="CDD" id="cd17320">
    <property type="entry name" value="MFS_MdfA_MDR_like"/>
    <property type="match status" value="1"/>
</dbReference>
<feature type="transmembrane region" description="Helical" evidence="8">
    <location>
        <begin position="96"/>
        <end position="115"/>
    </location>
</feature>
<feature type="transmembrane region" description="Helical" evidence="8">
    <location>
        <begin position="363"/>
        <end position="382"/>
    </location>
</feature>
<keyword evidence="4" id="KW-1003">Cell membrane</keyword>
<evidence type="ECO:0000313" key="11">
    <source>
        <dbReference type="EMBL" id="MCB4820245.1"/>
    </source>
</evidence>
<evidence type="ECO:0000256" key="9">
    <source>
        <dbReference type="SAM" id="MobiDB-lite"/>
    </source>
</evidence>
<reference evidence="11" key="1">
    <citation type="submission" date="2021-10" db="EMBL/GenBank/DDBJ databases">
        <title>Roseicella aerolatum sp. nov., isolated from aerosols of e-waste dismantling site.</title>
        <authorList>
            <person name="Qin T."/>
        </authorList>
    </citation>
    <scope>NUCLEOTIDE SEQUENCE</scope>
    <source>
        <strain evidence="11">GB24</strain>
    </source>
</reference>
<dbReference type="Proteomes" id="UP001139311">
    <property type="component" value="Unassembled WGS sequence"/>
</dbReference>
<comment type="subcellular location">
    <subcellularLocation>
        <location evidence="8">Cell inner membrane</location>
        <topology evidence="8">Multi-pass membrane protein</topology>
    </subcellularLocation>
    <subcellularLocation>
        <location evidence="1">Cell membrane</location>
        <topology evidence="1">Multi-pass membrane protein</topology>
    </subcellularLocation>
</comment>
<comment type="similarity">
    <text evidence="2 8">Belongs to the major facilitator superfamily. Bcr/CmlA family.</text>
</comment>
<evidence type="ECO:0000256" key="6">
    <source>
        <dbReference type="ARBA" id="ARBA00022989"/>
    </source>
</evidence>
<proteinExistence type="inferred from homology"/>
<dbReference type="PROSITE" id="PS50850">
    <property type="entry name" value="MFS"/>
    <property type="match status" value="1"/>
</dbReference>
<dbReference type="PANTHER" id="PTHR43124">
    <property type="entry name" value="PURINE EFFLUX PUMP PBUE"/>
    <property type="match status" value="1"/>
</dbReference>
<evidence type="ECO:0000256" key="5">
    <source>
        <dbReference type="ARBA" id="ARBA00022692"/>
    </source>
</evidence>
<feature type="transmembrane region" description="Helical" evidence="8">
    <location>
        <begin position="269"/>
        <end position="288"/>
    </location>
</feature>
<keyword evidence="6 8" id="KW-1133">Transmembrane helix</keyword>
<evidence type="ECO:0000256" key="1">
    <source>
        <dbReference type="ARBA" id="ARBA00004651"/>
    </source>
</evidence>
<feature type="transmembrane region" description="Helical" evidence="8">
    <location>
        <begin position="121"/>
        <end position="142"/>
    </location>
</feature>
<dbReference type="Pfam" id="PF07690">
    <property type="entry name" value="MFS_1"/>
    <property type="match status" value="1"/>
</dbReference>
<evidence type="ECO:0000256" key="7">
    <source>
        <dbReference type="ARBA" id="ARBA00023136"/>
    </source>
</evidence>
<feature type="transmembrane region" description="Helical" evidence="8">
    <location>
        <begin position="55"/>
        <end position="84"/>
    </location>
</feature>
<feature type="compositionally biased region" description="Pro residues" evidence="9">
    <location>
        <begin position="10"/>
        <end position="24"/>
    </location>
</feature>
<evidence type="ECO:0000256" key="2">
    <source>
        <dbReference type="ARBA" id="ARBA00006236"/>
    </source>
</evidence>
<evidence type="ECO:0000259" key="10">
    <source>
        <dbReference type="PROSITE" id="PS50850"/>
    </source>
</evidence>
<sequence length="414" mass="41894">MSPRDIPEGGPAPPPQVAPMPGPPARPKPSIWLLVAMTGLGPFTMQMLIPSLPALAVALAVPYATIQLTLTLFLAGVAAGQLVYGPLSDRYGRKPLLMGGLVLYLVGSVAAVLAPSAGWLIAARIAQALGGCAGLVLGRAMIRDSYPRERAAAVLGYVSTAMAVAPMLSPLIGAVLQEHFGWRASMLACLVFGLPLLLAVRARLPETLAQPAPLPGLGGMLGAYLTLLRIPVFRAYCAITACATSMFFAFAAGGPMVVVQGLGHTATTYAVAMMAISVGWSSGTFTAARLVQRLGTSRMLRFGAVLTTIGGLAALLLPLLAPSGLVLFFLPMAVVALGNGMTQPSAIAAAVSVRPQLAGTASGLVGALQMGAGALATVLAGVTEGGAGIATGAWMLAGALGAQLALHVARRHGG</sequence>
<feature type="transmembrane region" description="Helical" evidence="8">
    <location>
        <begin position="327"/>
        <end position="351"/>
    </location>
</feature>
<dbReference type="InterPro" id="IPR011701">
    <property type="entry name" value="MFS"/>
</dbReference>
<gene>
    <name evidence="11" type="ORF">LHA35_00690</name>
</gene>
<feature type="domain" description="Major facilitator superfamily (MFS) profile" evidence="10">
    <location>
        <begin position="30"/>
        <end position="410"/>
    </location>
</feature>
<dbReference type="AlphaFoldDB" id="A0A9X1I8L3"/>
<keyword evidence="3 8" id="KW-0813">Transport</keyword>
<accession>A0A9X1I8L3</accession>
<organism evidence="11 12">
    <name type="scientific">Roseicella aerolata</name>
    <dbReference type="NCBI Taxonomy" id="2883479"/>
    <lineage>
        <taxon>Bacteria</taxon>
        <taxon>Pseudomonadati</taxon>
        <taxon>Pseudomonadota</taxon>
        <taxon>Alphaproteobacteria</taxon>
        <taxon>Acetobacterales</taxon>
        <taxon>Roseomonadaceae</taxon>
        <taxon>Roseicella</taxon>
    </lineage>
</organism>
<keyword evidence="8" id="KW-0997">Cell inner membrane</keyword>
<dbReference type="NCBIfam" id="TIGR00710">
    <property type="entry name" value="efflux_Bcr_CflA"/>
    <property type="match status" value="1"/>
</dbReference>
<dbReference type="InterPro" id="IPR020846">
    <property type="entry name" value="MFS_dom"/>
</dbReference>
<comment type="caution">
    <text evidence="11">The sequence shown here is derived from an EMBL/GenBank/DDBJ whole genome shotgun (WGS) entry which is preliminary data.</text>
</comment>
<dbReference type="RefSeq" id="WP_226603187.1">
    <property type="nucleotide sequence ID" value="NZ_JAJAQI010000001.1"/>
</dbReference>
<evidence type="ECO:0000256" key="3">
    <source>
        <dbReference type="ARBA" id="ARBA00022448"/>
    </source>
</evidence>
<dbReference type="InterPro" id="IPR004812">
    <property type="entry name" value="Efflux_drug-R_Bcr/CmlA"/>
</dbReference>